<evidence type="ECO:0000313" key="4">
    <source>
        <dbReference type="Proteomes" id="UP001373714"/>
    </source>
</evidence>
<feature type="region of interest" description="Disordered" evidence="1">
    <location>
        <begin position="211"/>
        <end position="232"/>
    </location>
</feature>
<evidence type="ECO:0000313" key="3">
    <source>
        <dbReference type="EMBL" id="KAK6338198.1"/>
    </source>
</evidence>
<organism evidence="3 4">
    <name type="scientific">Orbilia blumenaviensis</name>
    <dbReference type="NCBI Taxonomy" id="1796055"/>
    <lineage>
        <taxon>Eukaryota</taxon>
        <taxon>Fungi</taxon>
        <taxon>Dikarya</taxon>
        <taxon>Ascomycota</taxon>
        <taxon>Pezizomycotina</taxon>
        <taxon>Orbiliomycetes</taxon>
        <taxon>Orbiliales</taxon>
        <taxon>Orbiliaceae</taxon>
        <taxon>Orbilia</taxon>
    </lineage>
</organism>
<dbReference type="EMBL" id="JAVHNS010000012">
    <property type="protein sequence ID" value="KAK6338198.1"/>
    <property type="molecule type" value="Genomic_DNA"/>
</dbReference>
<feature type="chain" id="PRO_5043765596" evidence="2">
    <location>
        <begin position="17"/>
        <end position="232"/>
    </location>
</feature>
<keyword evidence="4" id="KW-1185">Reference proteome</keyword>
<gene>
    <name evidence="3" type="ORF">TWF730_002272</name>
</gene>
<protein>
    <submittedName>
        <fullName evidence="3">Uncharacterized protein</fullName>
    </submittedName>
</protein>
<feature type="signal peptide" evidence="2">
    <location>
        <begin position="1"/>
        <end position="16"/>
    </location>
</feature>
<reference evidence="3 4" key="1">
    <citation type="submission" date="2019-10" db="EMBL/GenBank/DDBJ databases">
        <authorList>
            <person name="Palmer J.M."/>
        </authorList>
    </citation>
    <scope>NUCLEOTIDE SEQUENCE [LARGE SCALE GENOMIC DNA]</scope>
    <source>
        <strain evidence="3 4">TWF730</strain>
    </source>
</reference>
<name>A0AAV9U9L5_9PEZI</name>
<dbReference type="Proteomes" id="UP001373714">
    <property type="component" value="Unassembled WGS sequence"/>
</dbReference>
<dbReference type="Gene3D" id="2.60.20.10">
    <property type="entry name" value="Crystallins"/>
    <property type="match status" value="1"/>
</dbReference>
<comment type="caution">
    <text evidence="3">The sequence shown here is derived from an EMBL/GenBank/DDBJ whole genome shotgun (WGS) entry which is preliminary data.</text>
</comment>
<feature type="compositionally biased region" description="Pro residues" evidence="1">
    <location>
        <begin position="221"/>
        <end position="232"/>
    </location>
</feature>
<dbReference type="AlphaFoldDB" id="A0AAV9U9L5"/>
<keyword evidence="2" id="KW-0732">Signal</keyword>
<accession>A0AAV9U9L5</accession>
<evidence type="ECO:0000256" key="1">
    <source>
        <dbReference type="SAM" id="MobiDB-lite"/>
    </source>
</evidence>
<evidence type="ECO:0000256" key="2">
    <source>
        <dbReference type="SAM" id="SignalP"/>
    </source>
</evidence>
<proteinExistence type="predicted"/>
<sequence>MKRSLAVLALIASALAVPGRAPAIEPTVTATATVTVSLEPEAPANARDAADKARFEKSIKELKALEKFPFDILEFNRLPDRDYRKSDVWRDLEAARFVSDAEVEVGHKLEKRIPGGIFITTDIYWGGTRGYKVQPFNTCIVLTAPWLYTISSFGPDQGTKCIFYQARDCTPTNGQNTIWYPGNPNLGSHYGANWNDRIGSWRCWEDWSTPSSPTGISLPSSTPPRPTRPTYT</sequence>